<dbReference type="AlphaFoldDB" id="A0AAU7S3D4"/>
<dbReference type="RefSeq" id="WP_349961683.1">
    <property type="nucleotide sequence ID" value="NZ_CP157962.1"/>
</dbReference>
<protein>
    <submittedName>
        <fullName evidence="1">Uncharacterized protein</fullName>
    </submittedName>
</protein>
<evidence type="ECO:0000313" key="1">
    <source>
        <dbReference type="EMBL" id="XBT96851.1"/>
    </source>
</evidence>
<organism evidence="1">
    <name type="scientific">Rhizobium sp. ZPR3</name>
    <dbReference type="NCBI Taxonomy" id="3158967"/>
    <lineage>
        <taxon>Bacteria</taxon>
        <taxon>Pseudomonadati</taxon>
        <taxon>Pseudomonadota</taxon>
        <taxon>Alphaproteobacteria</taxon>
        <taxon>Hyphomicrobiales</taxon>
        <taxon>Rhizobiaceae</taxon>
        <taxon>Rhizobium/Agrobacterium group</taxon>
        <taxon>Rhizobium</taxon>
    </lineage>
</organism>
<proteinExistence type="predicted"/>
<reference evidence="1" key="1">
    <citation type="submission" date="2024-06" db="EMBL/GenBank/DDBJ databases">
        <authorList>
            <person name="Li T."/>
            <person name="Gao R."/>
        </authorList>
    </citation>
    <scope>NUCLEOTIDE SEQUENCE</scope>
    <source>
        <strain evidence="1">ZPR3</strain>
        <plasmid evidence="1">unnamed2</plasmid>
    </source>
</reference>
<geneLocation type="plasmid" evidence="1">
    <name>unnamed2</name>
</geneLocation>
<gene>
    <name evidence="1" type="ORF">ABM479_31920</name>
</gene>
<name>A0AAU7S3D4_9HYPH</name>
<sequence length="123" mass="13759">MALEAIGAVTPIMRDRRNHAKSPHRRRPITILPSRHDRVLNFLRLASEAYQQDHEHGGGKPDDKCQTLPPSLENDFALADIIGGKCPRLVLVWITLISSAHRNHPSAAKPADHVCSQIMAYDR</sequence>
<accession>A0AAU7S3D4</accession>
<keyword evidence="1" id="KW-0614">Plasmid</keyword>
<dbReference type="EMBL" id="CP157962">
    <property type="protein sequence ID" value="XBT96851.1"/>
    <property type="molecule type" value="Genomic_DNA"/>
</dbReference>